<organism evidence="2 3">
    <name type="scientific">Oikopleura dioica</name>
    <name type="common">Tunicate</name>
    <dbReference type="NCBI Taxonomy" id="34765"/>
    <lineage>
        <taxon>Eukaryota</taxon>
        <taxon>Metazoa</taxon>
        <taxon>Chordata</taxon>
        <taxon>Tunicata</taxon>
        <taxon>Appendicularia</taxon>
        <taxon>Copelata</taxon>
        <taxon>Oikopleuridae</taxon>
        <taxon>Oikopleura</taxon>
    </lineage>
</organism>
<feature type="compositionally biased region" description="Polar residues" evidence="1">
    <location>
        <begin position="415"/>
        <end position="426"/>
    </location>
</feature>
<dbReference type="EMBL" id="OU015566">
    <property type="protein sequence ID" value="CAG5102187.1"/>
    <property type="molecule type" value="Genomic_DNA"/>
</dbReference>
<accession>A0ABN7SJ18</accession>
<evidence type="ECO:0000313" key="3">
    <source>
        <dbReference type="Proteomes" id="UP001158576"/>
    </source>
</evidence>
<feature type="compositionally biased region" description="Polar residues" evidence="1">
    <location>
        <begin position="526"/>
        <end position="536"/>
    </location>
</feature>
<feature type="compositionally biased region" description="Basic and acidic residues" evidence="1">
    <location>
        <begin position="23"/>
        <end position="32"/>
    </location>
</feature>
<feature type="compositionally biased region" description="Polar residues" evidence="1">
    <location>
        <begin position="78"/>
        <end position="89"/>
    </location>
</feature>
<evidence type="ECO:0000256" key="1">
    <source>
        <dbReference type="SAM" id="MobiDB-lite"/>
    </source>
</evidence>
<feature type="region of interest" description="Disordered" evidence="1">
    <location>
        <begin position="289"/>
        <end position="498"/>
    </location>
</feature>
<feature type="compositionally biased region" description="Basic and acidic residues" evidence="1">
    <location>
        <begin position="1"/>
        <end position="13"/>
    </location>
</feature>
<feature type="region of interest" description="Disordered" evidence="1">
    <location>
        <begin position="1"/>
        <end position="51"/>
    </location>
</feature>
<feature type="region of interest" description="Disordered" evidence="1">
    <location>
        <begin position="66"/>
        <end position="266"/>
    </location>
</feature>
<evidence type="ECO:0000313" key="2">
    <source>
        <dbReference type="EMBL" id="CAG5102187.1"/>
    </source>
</evidence>
<feature type="compositionally biased region" description="Basic and acidic residues" evidence="1">
    <location>
        <begin position="101"/>
        <end position="112"/>
    </location>
</feature>
<feature type="compositionally biased region" description="Basic and acidic residues" evidence="1">
    <location>
        <begin position="121"/>
        <end position="136"/>
    </location>
</feature>
<protein>
    <submittedName>
        <fullName evidence="2">Oidioi.mRNA.OKI2018_I69.chr1.g183.t1.cds</fullName>
    </submittedName>
</protein>
<feature type="region of interest" description="Disordered" evidence="1">
    <location>
        <begin position="515"/>
        <end position="536"/>
    </location>
</feature>
<gene>
    <name evidence="2" type="ORF">OKIOD_LOCUS8948</name>
</gene>
<name>A0ABN7SJ18_OIKDI</name>
<feature type="compositionally biased region" description="Polar residues" evidence="1">
    <location>
        <begin position="355"/>
        <end position="400"/>
    </location>
</feature>
<feature type="compositionally biased region" description="Pro residues" evidence="1">
    <location>
        <begin position="183"/>
        <end position="192"/>
    </location>
</feature>
<sequence>MSTRRPIDFDTDRRRVRSRSRGKVLEEDHPSKPDQGYQGERGRARPNFQNAEREIAELEDTVRSLNMIDPKPSPAISIGTTSSMTNGSGIRSRIPVPVSRPKFESTQKEPRKLPPLLPQNSEEKREPGPPRFRPPEVDINSLMNKFSKKEPVQPAAKKQEILQRHKDLVSTHLPKNQPAEKFPSPPTTPKQPPSGFQPVGNSKPRPFGFYNPPSAETTVPEPQITKTIPSFHEQEMQSPDISRGAQEHEQQVPEIKGEEEEKDFEEWNERYKDVREEHLSIFEEQEQMFQELKEQEEESLREESEHHDIEYQKRLHQDLAAMETLDSNPITLRSIAASEKQPEPQPTKVSKHSDSGYNSVSKTSSFRAYESSRNYEQGSSSVGVRNFTSKTENFAVTQKADQSKLDPPLQRTGESKSSPWRSNQSKSFEEKVQVRQRPTMSFDPPTTSSIPARSSTFSPASASRFGQKQSIDDLIKKFHPRSVKTQPQKAADWMPPTLQRIKKKPCVKSRVSAFENISEDRPANDPPQQQVFNYRR</sequence>
<dbReference type="Proteomes" id="UP001158576">
    <property type="component" value="Chromosome 1"/>
</dbReference>
<feature type="compositionally biased region" description="Polar residues" evidence="1">
    <location>
        <begin position="436"/>
        <end position="469"/>
    </location>
</feature>
<keyword evidence="3" id="KW-1185">Reference proteome</keyword>
<feature type="compositionally biased region" description="Basic and acidic residues" evidence="1">
    <location>
        <begin position="301"/>
        <end position="317"/>
    </location>
</feature>
<reference evidence="2 3" key="1">
    <citation type="submission" date="2021-04" db="EMBL/GenBank/DDBJ databases">
        <authorList>
            <person name="Bliznina A."/>
        </authorList>
    </citation>
    <scope>NUCLEOTIDE SEQUENCE [LARGE SCALE GENOMIC DNA]</scope>
</reference>
<proteinExistence type="predicted"/>
<feature type="compositionally biased region" description="Basic and acidic residues" evidence="1">
    <location>
        <begin position="147"/>
        <end position="169"/>
    </location>
</feature>